<comment type="caution">
    <text evidence="5">The sequence shown here is derived from an EMBL/GenBank/DDBJ whole genome shotgun (WGS) entry which is preliminary data.</text>
</comment>
<dbReference type="Pfam" id="PF01915">
    <property type="entry name" value="Glyco_hydro_3_C"/>
    <property type="match status" value="1"/>
</dbReference>
<evidence type="ECO:0000259" key="4">
    <source>
        <dbReference type="SMART" id="SM01217"/>
    </source>
</evidence>
<evidence type="ECO:0000256" key="3">
    <source>
        <dbReference type="SAM" id="MobiDB-lite"/>
    </source>
</evidence>
<comment type="similarity">
    <text evidence="1">Belongs to the glycosyl hydrolase 3 family.</text>
</comment>
<proteinExistence type="inferred from homology"/>
<feature type="region of interest" description="Disordered" evidence="3">
    <location>
        <begin position="1"/>
        <end position="29"/>
    </location>
</feature>
<dbReference type="Gene3D" id="3.20.20.300">
    <property type="entry name" value="Glycoside hydrolase, family 3, N-terminal domain"/>
    <property type="match status" value="1"/>
</dbReference>
<gene>
    <name evidence="5" type="ORF">RIF23_00900</name>
</gene>
<evidence type="ECO:0000313" key="6">
    <source>
        <dbReference type="Proteomes" id="UP001250214"/>
    </source>
</evidence>
<sequence>MSAPAGNHAPTSPTAADLPPWSDPEHSPEERVEALLAAMTPQEKVAQLSGVWLGASDVTGNVAPFQREMADENFEWSDWVTTGVGHITRPFGSAPITPTEGARRLRDLQHQVTSANRFAIPALAHEECLTGWTTWKATIFPTPLAWGATFDPDLVSTVAEQIGASMYAMGVHQGLAPVLDVTRDLRWGRTEETIGEDPYLVGTIGTAYVQGLQHSGVHATLKHFAGYSAARSARNFGPVSIGPREFAELLLPFEMAIRDGKARSVMASYTAVDGVPSHADTSLLTDLLRQTWGFDGVVVADYFGVSFLQTLHQVAEGRTQAARHALEAGLDIELPMVNCFGPPLLSAVEAGKVDTETLNRAARRVLHQKCQLGLLDHDWTPTPPGLAPRDSESAREPDLDPPAARTLARRTAEESVILLANDGHLPLDASARIALVGPLADDPNGMLGCYTFPRHVGQHHPELPLGVAIPTLTEALRAELPTAQITHAVGCTVSGDDVTDIPAAVRTCQEADVCVAVLGDLSGLFGGGTSGEGCDATDLDLPGQQGELLQALLDTGVPVVAVVLSGRPYALGTAQHTPAAVVQAFFPGQEGAAAVAGVLTGRVNPSGRLPVSVPARGDVQPSPHTVPRLGHVSDVSSVDPTPRYPFGHGLSYTEFTWSDIRINDVAADPTAPQPLSPDATTELSVRVGNSGNRHGTEVVQLYAHRPVAEATQPEARLIGYTRVELAPGQQRCVRFRVPAGVLAIADRCGQWIHAPGPAELRIAASSTDIRGQVPVTLEGPRGPLPPDRPLRTYAEVH</sequence>
<dbReference type="RefSeq" id="WP_310910356.1">
    <property type="nucleotide sequence ID" value="NZ_JAVLVT010000001.1"/>
</dbReference>
<evidence type="ECO:0000256" key="2">
    <source>
        <dbReference type="ARBA" id="ARBA00022801"/>
    </source>
</evidence>
<dbReference type="InterPro" id="IPR002772">
    <property type="entry name" value="Glyco_hydro_3_C"/>
</dbReference>
<dbReference type="SUPFAM" id="SSF52279">
    <property type="entry name" value="Beta-D-glucan exohydrolase, C-terminal domain"/>
    <property type="match status" value="1"/>
</dbReference>
<dbReference type="SUPFAM" id="SSF51445">
    <property type="entry name" value="(Trans)glycosidases"/>
    <property type="match status" value="1"/>
</dbReference>
<evidence type="ECO:0000256" key="1">
    <source>
        <dbReference type="ARBA" id="ARBA00005336"/>
    </source>
</evidence>
<dbReference type="EMBL" id="JAVLVT010000001">
    <property type="protein sequence ID" value="MDS1268845.1"/>
    <property type="molecule type" value="Genomic_DNA"/>
</dbReference>
<dbReference type="Pfam" id="PF00933">
    <property type="entry name" value="Glyco_hydro_3"/>
    <property type="match status" value="1"/>
</dbReference>
<feature type="region of interest" description="Disordered" evidence="3">
    <location>
        <begin position="376"/>
        <end position="401"/>
    </location>
</feature>
<dbReference type="InterPro" id="IPR013783">
    <property type="entry name" value="Ig-like_fold"/>
</dbReference>
<dbReference type="Gene3D" id="3.40.50.1700">
    <property type="entry name" value="Glycoside hydrolase family 3 C-terminal domain"/>
    <property type="match status" value="1"/>
</dbReference>
<dbReference type="PANTHER" id="PTHR42715">
    <property type="entry name" value="BETA-GLUCOSIDASE"/>
    <property type="match status" value="1"/>
</dbReference>
<dbReference type="InterPro" id="IPR036962">
    <property type="entry name" value="Glyco_hydro_3_N_sf"/>
</dbReference>
<feature type="region of interest" description="Disordered" evidence="3">
    <location>
        <begin position="776"/>
        <end position="797"/>
    </location>
</feature>
<protein>
    <submittedName>
        <fullName evidence="5">Glycoside hydrolase family 3 N-terminal domain-containing protein</fullName>
    </submittedName>
</protein>
<feature type="domain" description="Fibronectin type III-like" evidence="4">
    <location>
        <begin position="697"/>
        <end position="766"/>
    </location>
</feature>
<feature type="region of interest" description="Disordered" evidence="3">
    <location>
        <begin position="613"/>
        <end position="636"/>
    </location>
</feature>
<name>A0ABU2H1V6_9ACTN</name>
<dbReference type="InterPro" id="IPR001764">
    <property type="entry name" value="Glyco_hydro_3_N"/>
</dbReference>
<dbReference type="SMART" id="SM01217">
    <property type="entry name" value="Fn3_like"/>
    <property type="match status" value="1"/>
</dbReference>
<feature type="compositionally biased region" description="Basic and acidic residues" evidence="3">
    <location>
        <begin position="788"/>
        <end position="797"/>
    </location>
</feature>
<accession>A0ABU2H1V6</accession>
<dbReference type="PRINTS" id="PR00133">
    <property type="entry name" value="GLHYDRLASE3"/>
</dbReference>
<dbReference type="InterPro" id="IPR050288">
    <property type="entry name" value="Cellulose_deg_GH3"/>
</dbReference>
<organism evidence="5 6">
    <name type="scientific">Lipingzhangella rawalii</name>
    <dbReference type="NCBI Taxonomy" id="2055835"/>
    <lineage>
        <taxon>Bacteria</taxon>
        <taxon>Bacillati</taxon>
        <taxon>Actinomycetota</taxon>
        <taxon>Actinomycetes</taxon>
        <taxon>Streptosporangiales</taxon>
        <taxon>Nocardiopsidaceae</taxon>
        <taxon>Lipingzhangella</taxon>
    </lineage>
</organism>
<keyword evidence="6" id="KW-1185">Reference proteome</keyword>
<keyword evidence="2 5" id="KW-0378">Hydrolase</keyword>
<dbReference type="InterPro" id="IPR026891">
    <property type="entry name" value="Fn3-like"/>
</dbReference>
<dbReference type="Pfam" id="PF14310">
    <property type="entry name" value="Fn3-like"/>
    <property type="match status" value="1"/>
</dbReference>
<reference evidence="6" key="1">
    <citation type="submission" date="2023-07" db="EMBL/GenBank/DDBJ databases">
        <title>Novel species in the genus Lipingzhangella isolated from Sambhar Salt Lake.</title>
        <authorList>
            <person name="Jiya N."/>
            <person name="Kajale S."/>
            <person name="Sharma A."/>
        </authorList>
    </citation>
    <scope>NUCLEOTIDE SEQUENCE [LARGE SCALE GENOMIC DNA]</scope>
    <source>
        <strain evidence="6">LS1_29</strain>
    </source>
</reference>
<dbReference type="InterPro" id="IPR036881">
    <property type="entry name" value="Glyco_hydro_3_C_sf"/>
</dbReference>
<dbReference type="Proteomes" id="UP001250214">
    <property type="component" value="Unassembled WGS sequence"/>
</dbReference>
<feature type="compositionally biased region" description="Basic and acidic residues" evidence="3">
    <location>
        <begin position="389"/>
        <end position="398"/>
    </location>
</feature>
<evidence type="ECO:0000313" key="5">
    <source>
        <dbReference type="EMBL" id="MDS1268845.1"/>
    </source>
</evidence>
<dbReference type="Gene3D" id="2.60.40.10">
    <property type="entry name" value="Immunoglobulins"/>
    <property type="match status" value="1"/>
</dbReference>
<dbReference type="GO" id="GO:0016787">
    <property type="term" value="F:hydrolase activity"/>
    <property type="evidence" value="ECO:0007669"/>
    <property type="project" value="UniProtKB-KW"/>
</dbReference>
<dbReference type="PANTHER" id="PTHR42715:SF10">
    <property type="entry name" value="BETA-GLUCOSIDASE"/>
    <property type="match status" value="1"/>
</dbReference>
<dbReference type="InterPro" id="IPR017853">
    <property type="entry name" value="GH"/>
</dbReference>